<proteinExistence type="predicted"/>
<feature type="zinc finger region" description="dksA C4-type" evidence="4">
    <location>
        <begin position="112"/>
        <end position="136"/>
    </location>
</feature>
<evidence type="ECO:0000256" key="1">
    <source>
        <dbReference type="ARBA" id="ARBA00022723"/>
    </source>
</evidence>
<evidence type="ECO:0000256" key="3">
    <source>
        <dbReference type="ARBA" id="ARBA00022833"/>
    </source>
</evidence>
<dbReference type="Proteomes" id="UP000233387">
    <property type="component" value="Unassembled WGS sequence"/>
</dbReference>
<keyword evidence="8" id="KW-1185">Reference proteome</keyword>
<dbReference type="PROSITE" id="PS51128">
    <property type="entry name" value="ZF_DKSA_2"/>
    <property type="match status" value="1"/>
</dbReference>
<dbReference type="Pfam" id="PF01258">
    <property type="entry name" value="zf-dskA_traR"/>
    <property type="match status" value="1"/>
</dbReference>
<dbReference type="PANTHER" id="PTHR33823:SF2">
    <property type="entry name" value="RNA POLYMERASE-BINDING TRANSCRIPTION FACTOR DKSA"/>
    <property type="match status" value="1"/>
</dbReference>
<evidence type="ECO:0000313" key="7">
    <source>
        <dbReference type="EMBL" id="PKQ68900.1"/>
    </source>
</evidence>
<keyword evidence="3" id="KW-0862">Zinc</keyword>
<feature type="domain" description="Zinc finger DksA/TraR C4-type" evidence="6">
    <location>
        <begin position="107"/>
        <end position="136"/>
    </location>
</feature>
<feature type="region of interest" description="Disordered" evidence="5">
    <location>
        <begin position="50"/>
        <end position="76"/>
    </location>
</feature>
<evidence type="ECO:0000256" key="5">
    <source>
        <dbReference type="SAM" id="MobiDB-lite"/>
    </source>
</evidence>
<evidence type="ECO:0000259" key="6">
    <source>
        <dbReference type="Pfam" id="PF01258"/>
    </source>
</evidence>
<dbReference type="InterPro" id="IPR037187">
    <property type="entry name" value="DnaK_N"/>
</dbReference>
<dbReference type="OrthoDB" id="9811543at2"/>
<dbReference type="EMBL" id="NKXO01000022">
    <property type="protein sequence ID" value="PKQ68900.1"/>
    <property type="molecule type" value="Genomic_DNA"/>
</dbReference>
<comment type="caution">
    <text evidence="7">The sequence shown here is derived from an EMBL/GenBank/DDBJ whole genome shotgun (WGS) entry which is preliminary data.</text>
</comment>
<dbReference type="GO" id="GO:0008270">
    <property type="term" value="F:zinc ion binding"/>
    <property type="evidence" value="ECO:0007669"/>
    <property type="project" value="UniProtKB-KW"/>
</dbReference>
<dbReference type="SUPFAM" id="SSF109635">
    <property type="entry name" value="DnaK suppressor protein DksA, alpha-hairpin domain"/>
    <property type="match status" value="1"/>
</dbReference>
<keyword evidence="2" id="KW-0863">Zinc-finger</keyword>
<protein>
    <submittedName>
        <fullName evidence="7">DnaK suppressor protein</fullName>
    </submittedName>
</protein>
<dbReference type="PANTHER" id="PTHR33823">
    <property type="entry name" value="RNA POLYMERASE-BINDING TRANSCRIPTION FACTOR DKSA-RELATED"/>
    <property type="match status" value="1"/>
</dbReference>
<reference evidence="7 8" key="1">
    <citation type="submission" date="2017-06" db="EMBL/GenBank/DDBJ databases">
        <title>Raineya orbicola gen. nov., sp. nov. a slightly thermophilic bacterium of the phylum Bacteroidetes and the description of Raineyaceae fam. nov.</title>
        <authorList>
            <person name="Albuquerque L."/>
            <person name="Polonia A.R.M."/>
            <person name="Barroso C."/>
            <person name="Froufe H.J.C."/>
            <person name="Lage O."/>
            <person name="Lobo-Da-Cunha A."/>
            <person name="Egas C."/>
            <person name="Da Costa M.S."/>
        </authorList>
    </citation>
    <scope>NUCLEOTIDE SEQUENCE [LARGE SCALE GENOMIC DNA]</scope>
    <source>
        <strain evidence="7 8">SPSPC-11</strain>
    </source>
</reference>
<evidence type="ECO:0000256" key="4">
    <source>
        <dbReference type="PROSITE-ProRule" id="PRU00510"/>
    </source>
</evidence>
<name>A0A2N3IF14_9BACT</name>
<sequence length="141" mass="16045">MSKSKTTKNNNGKTTEVVEKTRYTEEELREFEELILKKLEQAKQELAELKESLTRKNDPGTDATAGNSKLMEDGSDTLEKENLTQLAARQQKFIQQLEMALIRIKNGTYGICVDTGKLIPRERLLIVPHTQHSIEAKMAKK</sequence>
<dbReference type="AlphaFoldDB" id="A0A2N3IF14"/>
<dbReference type="InterPro" id="IPR000962">
    <property type="entry name" value="Znf_DskA_TraR"/>
</dbReference>
<accession>A0A2N3IF14</accession>
<dbReference type="Gene3D" id="1.20.120.910">
    <property type="entry name" value="DksA, coiled-coil domain"/>
    <property type="match status" value="1"/>
</dbReference>
<evidence type="ECO:0000256" key="2">
    <source>
        <dbReference type="ARBA" id="ARBA00022771"/>
    </source>
</evidence>
<feature type="compositionally biased region" description="Basic and acidic residues" evidence="5">
    <location>
        <begin position="50"/>
        <end position="59"/>
    </location>
</feature>
<keyword evidence="1" id="KW-0479">Metal-binding</keyword>
<gene>
    <name evidence="7" type="ORF">Rain11_1555</name>
</gene>
<dbReference type="RefSeq" id="WP_101358824.1">
    <property type="nucleotide sequence ID" value="NZ_NKXO01000022.1"/>
</dbReference>
<organism evidence="7 8">
    <name type="scientific">Raineya orbicola</name>
    <dbReference type="NCBI Taxonomy" id="2016530"/>
    <lineage>
        <taxon>Bacteria</taxon>
        <taxon>Pseudomonadati</taxon>
        <taxon>Bacteroidota</taxon>
        <taxon>Cytophagia</taxon>
        <taxon>Cytophagales</taxon>
        <taxon>Raineyaceae</taxon>
        <taxon>Raineya</taxon>
    </lineage>
</organism>
<evidence type="ECO:0000313" key="8">
    <source>
        <dbReference type="Proteomes" id="UP000233387"/>
    </source>
</evidence>